<dbReference type="Pfam" id="PF13443">
    <property type="entry name" value="HTH_26"/>
    <property type="match status" value="1"/>
</dbReference>
<dbReference type="AlphaFoldDB" id="I3YPP7"/>
<evidence type="ECO:0000313" key="2">
    <source>
        <dbReference type="EMBL" id="AFL78965.1"/>
    </source>
</evidence>
<name>I3YPP7_ALIFI</name>
<feature type="domain" description="HTH cro/C1-type" evidence="1">
    <location>
        <begin position="6"/>
        <end position="30"/>
    </location>
</feature>
<dbReference type="Proteomes" id="UP000006052">
    <property type="component" value="Chromosome"/>
</dbReference>
<dbReference type="HOGENOM" id="CLU_3354146_0_0_10"/>
<dbReference type="InterPro" id="IPR001387">
    <property type="entry name" value="Cro/C1-type_HTH"/>
</dbReference>
<accession>I3YPP7</accession>
<dbReference type="InterPro" id="IPR010982">
    <property type="entry name" value="Lambda_DNA-bd_dom_sf"/>
</dbReference>
<gene>
    <name evidence="2" type="ordered locus">Alfi_2705</name>
</gene>
<proteinExistence type="predicted"/>
<dbReference type="KEGG" id="afd:Alfi_2705"/>
<organism evidence="2 3">
    <name type="scientific">Alistipes finegoldii (strain DSM 17242 / JCM 16770 / CCUG 46020 / CIP 107999 / KCTC 15236 / AHN 2437)</name>
    <dbReference type="NCBI Taxonomy" id="679935"/>
    <lineage>
        <taxon>Bacteria</taxon>
        <taxon>Pseudomonadati</taxon>
        <taxon>Bacteroidota</taxon>
        <taxon>Bacteroidia</taxon>
        <taxon>Bacteroidales</taxon>
        <taxon>Rikenellaceae</taxon>
        <taxon>Alistipes</taxon>
    </lineage>
</organism>
<dbReference type="PROSITE" id="PS50943">
    <property type="entry name" value="HTH_CROC1"/>
    <property type="match status" value="1"/>
</dbReference>
<evidence type="ECO:0000313" key="3">
    <source>
        <dbReference type="Proteomes" id="UP000006052"/>
    </source>
</evidence>
<evidence type="ECO:0000259" key="1">
    <source>
        <dbReference type="PROSITE" id="PS50943"/>
    </source>
</evidence>
<reference evidence="3" key="1">
    <citation type="journal article" date="2013" name="Stand. Genomic Sci.">
        <title>Complete genome sequence of the bile-resistant pigment-producing anaerobe Alistipes finegoldii type strain (AHN2437(T)).</title>
        <authorList>
            <person name="Mavromatis K."/>
            <person name="Stackebrandt E."/>
            <person name="Munk C."/>
            <person name="Lapidus A."/>
            <person name="Nolan M."/>
            <person name="Lucas S."/>
            <person name="Hammon N."/>
            <person name="Deshpande S."/>
            <person name="Cheng J.F."/>
            <person name="Tapia R."/>
            <person name="Goodwin L.A."/>
            <person name="Pitluck S."/>
            <person name="Liolios K."/>
            <person name="Pagani I."/>
            <person name="Ivanova N."/>
            <person name="Mikhailova N."/>
            <person name="Huntemann M."/>
            <person name="Pati A."/>
            <person name="Chen A."/>
            <person name="Palaniappan K."/>
            <person name="Land M."/>
            <person name="Hauser L."/>
            <person name="Rohde M."/>
            <person name="Gronow S."/>
            <person name="Goker M."/>
            <person name="Detter J.C."/>
            <person name="Bristow J."/>
            <person name="Eisen J.A."/>
            <person name="Markowitz V."/>
            <person name="Hugenholtz P."/>
            <person name="Kyrpides N.C."/>
            <person name="Klenk H.P."/>
            <person name="Woyke T."/>
        </authorList>
    </citation>
    <scope>NUCLEOTIDE SEQUENCE</scope>
    <source>
        <strain evidence="3">DSM 17242 / JCM 16770 / AHN 2437 / CCUG 46020 / CIP 107999</strain>
    </source>
</reference>
<dbReference type="GO" id="GO:0003677">
    <property type="term" value="F:DNA binding"/>
    <property type="evidence" value="ECO:0007669"/>
    <property type="project" value="InterPro"/>
</dbReference>
<dbReference type="SUPFAM" id="SSF47413">
    <property type="entry name" value="lambda repressor-like DNA-binding domains"/>
    <property type="match status" value="1"/>
</dbReference>
<sequence>MGHLEGARKNVTLTTLERLCEYYNITLDEFFKDIDI</sequence>
<protein>
    <recommendedName>
        <fullName evidence="1">HTH cro/C1-type domain-containing protein</fullName>
    </recommendedName>
</protein>
<dbReference type="EMBL" id="CP003274">
    <property type="protein sequence ID" value="AFL78965.1"/>
    <property type="molecule type" value="Genomic_DNA"/>
</dbReference>
<dbReference type="Gene3D" id="1.10.260.40">
    <property type="entry name" value="lambda repressor-like DNA-binding domains"/>
    <property type="match status" value="1"/>
</dbReference>